<evidence type="ECO:0000259" key="1">
    <source>
        <dbReference type="PROSITE" id="PS51186"/>
    </source>
</evidence>
<evidence type="ECO:0000313" key="2">
    <source>
        <dbReference type="EMBL" id="RDU95057.1"/>
    </source>
</evidence>
<dbReference type="EMBL" id="QRGA01000023">
    <property type="protein sequence ID" value="RDU95057.1"/>
    <property type="molecule type" value="Genomic_DNA"/>
</dbReference>
<name>A0A3D8JPW4_9BURK</name>
<protein>
    <submittedName>
        <fullName evidence="2">GNAT family N-acetyltransferase</fullName>
    </submittedName>
</protein>
<dbReference type="InterPro" id="IPR016181">
    <property type="entry name" value="Acyl_CoA_acyltransferase"/>
</dbReference>
<sequence length="201" mass="22754">MRSQRADGADDHGDSGQRGTALADARLYLRSAREDDRDFLFRVFESTRAEEFARLGWGPERVAALLAEQFSMQDMYYRRHYPHGRFDVVMLGETAIGRFYHYWHGSEARLIDIALLPAHRGAGIGTRLVRDFVARAADKAMPAVLYVEMNNPVQALYRMLGFETVGENGVYHQMRRPAMPFADERVQPVEGLALDGGSNTQ</sequence>
<evidence type="ECO:0000313" key="3">
    <source>
        <dbReference type="Proteomes" id="UP000256838"/>
    </source>
</evidence>
<dbReference type="GO" id="GO:0016747">
    <property type="term" value="F:acyltransferase activity, transferring groups other than amino-acyl groups"/>
    <property type="evidence" value="ECO:0007669"/>
    <property type="project" value="InterPro"/>
</dbReference>
<proteinExistence type="predicted"/>
<dbReference type="CDD" id="cd04301">
    <property type="entry name" value="NAT_SF"/>
    <property type="match status" value="1"/>
</dbReference>
<comment type="caution">
    <text evidence="2">The sequence shown here is derived from an EMBL/GenBank/DDBJ whole genome shotgun (WGS) entry which is preliminary data.</text>
</comment>
<dbReference type="SUPFAM" id="SSF55729">
    <property type="entry name" value="Acyl-CoA N-acyltransferases (Nat)"/>
    <property type="match status" value="1"/>
</dbReference>
<dbReference type="Gene3D" id="3.40.630.30">
    <property type="match status" value="1"/>
</dbReference>
<feature type="domain" description="N-acetyltransferase" evidence="1">
    <location>
        <begin position="27"/>
        <end position="179"/>
    </location>
</feature>
<dbReference type="RefSeq" id="WP_115537446.1">
    <property type="nucleotide sequence ID" value="NZ_QRGA01000023.1"/>
</dbReference>
<dbReference type="Pfam" id="PF00583">
    <property type="entry name" value="Acetyltransf_1"/>
    <property type="match status" value="1"/>
</dbReference>
<dbReference type="Proteomes" id="UP000256838">
    <property type="component" value="Unassembled WGS sequence"/>
</dbReference>
<dbReference type="OrthoDB" id="5525374at2"/>
<reference evidence="2 3" key="1">
    <citation type="submission" date="2018-08" db="EMBL/GenBank/DDBJ databases">
        <title>Paraburkholderia sp. DHOM06 isolated from forest soil.</title>
        <authorList>
            <person name="Gao Z.-H."/>
            <person name="Qiu L.-H."/>
        </authorList>
    </citation>
    <scope>NUCLEOTIDE SEQUENCE [LARGE SCALE GENOMIC DNA]</scope>
    <source>
        <strain evidence="2 3">DHOM06</strain>
    </source>
</reference>
<gene>
    <name evidence="2" type="ORF">DWV00_31100</name>
</gene>
<keyword evidence="2" id="KW-0808">Transferase</keyword>
<accession>A0A3D8JPW4</accession>
<keyword evidence="3" id="KW-1185">Reference proteome</keyword>
<dbReference type="InterPro" id="IPR000182">
    <property type="entry name" value="GNAT_dom"/>
</dbReference>
<dbReference type="PROSITE" id="PS51186">
    <property type="entry name" value="GNAT"/>
    <property type="match status" value="1"/>
</dbReference>
<dbReference type="AlphaFoldDB" id="A0A3D8JPW4"/>
<organism evidence="2 3">
    <name type="scientific">Trinickia dinghuensis</name>
    <dbReference type="NCBI Taxonomy" id="2291023"/>
    <lineage>
        <taxon>Bacteria</taxon>
        <taxon>Pseudomonadati</taxon>
        <taxon>Pseudomonadota</taxon>
        <taxon>Betaproteobacteria</taxon>
        <taxon>Burkholderiales</taxon>
        <taxon>Burkholderiaceae</taxon>
        <taxon>Trinickia</taxon>
    </lineage>
</organism>